<sequence length="314" mass="34259">METRTQDADELQPDENAPARAVLDRTRQAWGRAAQAVSVLVDGEEHVPADGGVIVAFNHVAPLDRLRFTLAGRRVRFLTSSPVDAVRRVWGRSEARTDDAEAALIRRAAELLARGDMVGIFLEGRRSPDGRLYRGQPLLARIVAETGAPVLPVASVDEGGVLGRTVGPRLAVGPAVDLGRFLPADDEFARQCITDAVTSALLELSGQVYMDVDSSQRRAQLSEQRRSSREAVRAQVRARKAEELARTQQRIADRQAETAELARIQAQAALAAHEHARRAAEADAVQRRVRATRLPADGSQGHRAPKDPLLHDQL</sequence>
<dbReference type="SUPFAM" id="SSF69593">
    <property type="entry name" value="Glycerol-3-phosphate (1)-acyltransferase"/>
    <property type="match status" value="1"/>
</dbReference>
<dbReference type="OrthoDB" id="9808424at2"/>
<dbReference type="SMART" id="SM00563">
    <property type="entry name" value="PlsC"/>
    <property type="match status" value="1"/>
</dbReference>
<keyword evidence="3" id="KW-0808">Transferase</keyword>
<name>A0A1R4KMA3_9ACTN</name>
<reference evidence="3 4" key="1">
    <citation type="submission" date="2017-02" db="EMBL/GenBank/DDBJ databases">
        <authorList>
            <person name="Peterson S.W."/>
        </authorList>
    </citation>
    <scope>NUCLEOTIDE SEQUENCE [LARGE SCALE GENOMIC DNA]</scope>
    <source>
        <strain evidence="3 4">LSP_Lj1</strain>
    </source>
</reference>
<keyword evidence="3" id="KW-0012">Acyltransferase</keyword>
<evidence type="ECO:0000256" key="1">
    <source>
        <dbReference type="SAM" id="MobiDB-lite"/>
    </source>
</evidence>
<keyword evidence="4" id="KW-1185">Reference proteome</keyword>
<dbReference type="InterPro" id="IPR002123">
    <property type="entry name" value="Plipid/glycerol_acylTrfase"/>
</dbReference>
<proteinExistence type="predicted"/>
<feature type="compositionally biased region" description="Basic and acidic residues" evidence="1">
    <location>
        <begin position="304"/>
        <end position="314"/>
    </location>
</feature>
<dbReference type="Proteomes" id="UP000188342">
    <property type="component" value="Unassembled WGS sequence"/>
</dbReference>
<evidence type="ECO:0000313" key="4">
    <source>
        <dbReference type="Proteomes" id="UP000188342"/>
    </source>
</evidence>
<dbReference type="Pfam" id="PF01553">
    <property type="entry name" value="Acyltransferase"/>
    <property type="match status" value="1"/>
</dbReference>
<organism evidence="3 4">
    <name type="scientific">Luteococcus japonicus LSP_Lj1</name>
    <dbReference type="NCBI Taxonomy" id="1255658"/>
    <lineage>
        <taxon>Bacteria</taxon>
        <taxon>Bacillati</taxon>
        <taxon>Actinomycetota</taxon>
        <taxon>Actinomycetes</taxon>
        <taxon>Propionibacteriales</taxon>
        <taxon>Propionibacteriaceae</taxon>
        <taxon>Luteococcus</taxon>
    </lineage>
</organism>
<dbReference type="RefSeq" id="WP_094766146.1">
    <property type="nucleotide sequence ID" value="NZ_FUKQ01000063.1"/>
</dbReference>
<evidence type="ECO:0000313" key="3">
    <source>
        <dbReference type="EMBL" id="SJN45511.1"/>
    </source>
</evidence>
<dbReference type="STRING" id="1255658.FM114_16050"/>
<protein>
    <submittedName>
        <fullName evidence="3">1-acyl-sn-glycerol-3-phosphate acyltransferase</fullName>
        <ecNumber evidence="3">2.3.1.51</ecNumber>
    </submittedName>
</protein>
<dbReference type="EC" id="2.3.1.51" evidence="3"/>
<dbReference type="CDD" id="cd07989">
    <property type="entry name" value="LPLAT_AGPAT-like"/>
    <property type="match status" value="1"/>
</dbReference>
<evidence type="ECO:0000259" key="2">
    <source>
        <dbReference type="SMART" id="SM00563"/>
    </source>
</evidence>
<dbReference type="EMBL" id="FUKQ01000063">
    <property type="protein sequence ID" value="SJN45511.1"/>
    <property type="molecule type" value="Genomic_DNA"/>
</dbReference>
<dbReference type="AlphaFoldDB" id="A0A1R4KMA3"/>
<gene>
    <name evidence="3" type="ORF">FM114_16050</name>
</gene>
<feature type="region of interest" description="Disordered" evidence="1">
    <location>
        <begin position="292"/>
        <end position="314"/>
    </location>
</feature>
<accession>A0A1R4KMA3</accession>
<dbReference type="GO" id="GO:0003841">
    <property type="term" value="F:1-acylglycerol-3-phosphate O-acyltransferase activity"/>
    <property type="evidence" value="ECO:0007669"/>
    <property type="project" value="UniProtKB-EC"/>
</dbReference>
<feature type="domain" description="Phospholipid/glycerol acyltransferase" evidence="2">
    <location>
        <begin position="53"/>
        <end position="158"/>
    </location>
</feature>